<reference evidence="3 4" key="1">
    <citation type="journal article" date="2014" name="Genome Biol.">
        <title>Transcriptome and methylome profiling reveals relics of genome dominance in the mesopolyploid Brassica oleracea.</title>
        <authorList>
            <person name="Parkin I.A."/>
            <person name="Koh C."/>
            <person name="Tang H."/>
            <person name="Robinson S.J."/>
            <person name="Kagale S."/>
            <person name="Clarke W.E."/>
            <person name="Town C.D."/>
            <person name="Nixon J."/>
            <person name="Krishnakumar V."/>
            <person name="Bidwell S.L."/>
            <person name="Denoeud F."/>
            <person name="Belcram H."/>
            <person name="Links M.G."/>
            <person name="Just J."/>
            <person name="Clarke C."/>
            <person name="Bender T."/>
            <person name="Huebert T."/>
            <person name="Mason A.S."/>
            <person name="Pires J.C."/>
            <person name="Barker G."/>
            <person name="Moore J."/>
            <person name="Walley P.G."/>
            <person name="Manoli S."/>
            <person name="Batley J."/>
            <person name="Edwards D."/>
            <person name="Nelson M.N."/>
            <person name="Wang X."/>
            <person name="Paterson A.H."/>
            <person name="King G."/>
            <person name="Bancroft I."/>
            <person name="Chalhoub B."/>
            <person name="Sharpe A.G."/>
        </authorList>
    </citation>
    <scope>NUCLEOTIDE SEQUENCE</scope>
    <source>
        <strain evidence="3 4">cv. TO1000</strain>
    </source>
</reference>
<feature type="domain" description="DUF1985" evidence="2">
    <location>
        <begin position="17"/>
        <end position="88"/>
    </location>
</feature>
<dbReference type="EnsemblPlants" id="Bo2g127530.1">
    <property type="protein sequence ID" value="Bo2g127530.1"/>
    <property type="gene ID" value="Bo2g127530"/>
</dbReference>
<dbReference type="Gramene" id="Bo2g127530.1">
    <property type="protein sequence ID" value="Bo2g127530.1"/>
    <property type="gene ID" value="Bo2g127530"/>
</dbReference>
<protein>
    <recommendedName>
        <fullName evidence="2">DUF1985 domain-containing protein</fullName>
    </recommendedName>
</protein>
<dbReference type="AlphaFoldDB" id="A0A0D3AUE9"/>
<feature type="compositionally biased region" description="Basic and acidic residues" evidence="1">
    <location>
        <begin position="160"/>
        <end position="169"/>
    </location>
</feature>
<dbReference type="Proteomes" id="UP000032141">
    <property type="component" value="Chromosome C2"/>
</dbReference>
<sequence>MAGFWEMLGVDVDVWPTTEQIIAAFGRCEEWSQDDRMRLGYLAIFTGFIETRKYSTATRASLARLVMDLEKFENYPWGRVAFKVLMESLKGKYLESNSYTVDRFIQVLQESHTKQTVSAVAGLQGWQRTHVFLRGHQQTAEIESGVKEERGSPRKKVRKEKSVKARAEASKVRPRGAFRGFYDCWWDDQRAG</sequence>
<proteinExistence type="predicted"/>
<dbReference type="HOGENOM" id="CLU_1416952_0_0_1"/>
<dbReference type="Pfam" id="PF09331">
    <property type="entry name" value="DUF1985"/>
    <property type="match status" value="1"/>
</dbReference>
<evidence type="ECO:0000256" key="1">
    <source>
        <dbReference type="SAM" id="MobiDB-lite"/>
    </source>
</evidence>
<accession>A0A0D3AUE9</accession>
<evidence type="ECO:0000313" key="3">
    <source>
        <dbReference type="EnsemblPlants" id="Bo2g127530.1"/>
    </source>
</evidence>
<evidence type="ECO:0000313" key="4">
    <source>
        <dbReference type="Proteomes" id="UP000032141"/>
    </source>
</evidence>
<dbReference type="InterPro" id="IPR015410">
    <property type="entry name" value="DUF1985"/>
</dbReference>
<name>A0A0D3AUE9_BRAOL</name>
<feature type="region of interest" description="Disordered" evidence="1">
    <location>
        <begin position="142"/>
        <end position="169"/>
    </location>
</feature>
<organism evidence="3 4">
    <name type="scientific">Brassica oleracea var. oleracea</name>
    <dbReference type="NCBI Taxonomy" id="109376"/>
    <lineage>
        <taxon>Eukaryota</taxon>
        <taxon>Viridiplantae</taxon>
        <taxon>Streptophyta</taxon>
        <taxon>Embryophyta</taxon>
        <taxon>Tracheophyta</taxon>
        <taxon>Spermatophyta</taxon>
        <taxon>Magnoliopsida</taxon>
        <taxon>eudicotyledons</taxon>
        <taxon>Gunneridae</taxon>
        <taxon>Pentapetalae</taxon>
        <taxon>rosids</taxon>
        <taxon>malvids</taxon>
        <taxon>Brassicales</taxon>
        <taxon>Brassicaceae</taxon>
        <taxon>Brassiceae</taxon>
        <taxon>Brassica</taxon>
    </lineage>
</organism>
<evidence type="ECO:0000259" key="2">
    <source>
        <dbReference type="Pfam" id="PF09331"/>
    </source>
</evidence>
<reference evidence="3" key="2">
    <citation type="submission" date="2015-03" db="UniProtKB">
        <authorList>
            <consortium name="EnsemblPlants"/>
        </authorList>
    </citation>
    <scope>IDENTIFICATION</scope>
</reference>
<keyword evidence="4" id="KW-1185">Reference proteome</keyword>